<dbReference type="PANTHER" id="PTHR43783:SF1">
    <property type="entry name" value="UDP-N-ACETYLGLUCOSAMINE 1-CARBOXYVINYLTRANSFERASE"/>
    <property type="match status" value="1"/>
</dbReference>
<evidence type="ECO:0000256" key="9">
    <source>
        <dbReference type="ARBA" id="ARBA00023316"/>
    </source>
</evidence>
<dbReference type="GO" id="GO:0051301">
    <property type="term" value="P:cell division"/>
    <property type="evidence" value="ECO:0007669"/>
    <property type="project" value="UniProtKB-KW"/>
</dbReference>
<keyword evidence="3" id="KW-0963">Cytoplasm</keyword>
<dbReference type="GO" id="GO:0008360">
    <property type="term" value="P:regulation of cell shape"/>
    <property type="evidence" value="ECO:0007669"/>
    <property type="project" value="UniProtKB-KW"/>
</dbReference>
<dbReference type="GO" id="GO:0005737">
    <property type="term" value="C:cytoplasm"/>
    <property type="evidence" value="ECO:0007669"/>
    <property type="project" value="UniProtKB-SubCell"/>
</dbReference>
<keyword evidence="5" id="KW-0808">Transferase</keyword>
<dbReference type="AlphaFoldDB" id="A0A1F5S3U2"/>
<dbReference type="InterPro" id="IPR013792">
    <property type="entry name" value="RNA3'P_cycl/enolpyr_Trfase_a/b"/>
</dbReference>
<evidence type="ECO:0000256" key="14">
    <source>
        <dbReference type="ARBA" id="ARBA00042842"/>
    </source>
</evidence>
<dbReference type="GO" id="GO:0071555">
    <property type="term" value="P:cell wall organization"/>
    <property type="evidence" value="ECO:0007669"/>
    <property type="project" value="UniProtKB-KW"/>
</dbReference>
<evidence type="ECO:0000313" key="18">
    <source>
        <dbReference type="Proteomes" id="UP000177407"/>
    </source>
</evidence>
<evidence type="ECO:0000256" key="5">
    <source>
        <dbReference type="ARBA" id="ARBA00022679"/>
    </source>
</evidence>
<dbReference type="Gene3D" id="3.65.10.10">
    <property type="entry name" value="Enolpyruvate transferase domain"/>
    <property type="match status" value="2"/>
</dbReference>
<proteinExistence type="inferred from homology"/>
<dbReference type="InterPro" id="IPR050068">
    <property type="entry name" value="MurA_subfamily"/>
</dbReference>
<evidence type="ECO:0000256" key="15">
    <source>
        <dbReference type="ARBA" id="ARBA00047527"/>
    </source>
</evidence>
<evidence type="ECO:0000256" key="2">
    <source>
        <dbReference type="ARBA" id="ARBA00004752"/>
    </source>
</evidence>
<evidence type="ECO:0000256" key="11">
    <source>
        <dbReference type="ARBA" id="ARBA00039108"/>
    </source>
</evidence>
<evidence type="ECO:0000256" key="13">
    <source>
        <dbReference type="ARBA" id="ARBA00042443"/>
    </source>
</evidence>
<keyword evidence="4" id="KW-0132">Cell division</keyword>
<evidence type="ECO:0000256" key="3">
    <source>
        <dbReference type="ARBA" id="ARBA00022490"/>
    </source>
</evidence>
<evidence type="ECO:0000256" key="4">
    <source>
        <dbReference type="ARBA" id="ARBA00022618"/>
    </source>
</evidence>
<keyword evidence="6" id="KW-0133">Cell shape</keyword>
<protein>
    <recommendedName>
        <fullName evidence="12">UDP-N-acetylglucosamine 1-carboxyvinyltransferase</fullName>
        <ecNumber evidence="11">2.5.1.7</ecNumber>
    </recommendedName>
    <alternativeName>
        <fullName evidence="13">Enoylpyruvate transferase</fullName>
    </alternativeName>
    <alternativeName>
        <fullName evidence="14">UDP-N-acetylglucosamine enolpyruvyl transferase</fullName>
    </alternativeName>
</protein>
<dbReference type="EC" id="2.5.1.7" evidence="11"/>
<dbReference type="GO" id="GO:0008760">
    <property type="term" value="F:UDP-N-acetylglucosamine 1-carboxyvinyltransferase activity"/>
    <property type="evidence" value="ECO:0007669"/>
    <property type="project" value="UniProtKB-EC"/>
</dbReference>
<name>A0A1F5S3U2_9BACT</name>
<dbReference type="Proteomes" id="UP000177407">
    <property type="component" value="Unassembled WGS sequence"/>
</dbReference>
<evidence type="ECO:0000313" key="17">
    <source>
        <dbReference type="EMBL" id="OGF21370.1"/>
    </source>
</evidence>
<evidence type="ECO:0000256" key="7">
    <source>
        <dbReference type="ARBA" id="ARBA00022984"/>
    </source>
</evidence>
<evidence type="ECO:0000256" key="10">
    <source>
        <dbReference type="ARBA" id="ARBA00038367"/>
    </source>
</evidence>
<organism evidence="17 18">
    <name type="scientific">Candidatus Falkowbacteria bacterium RIFOXYA2_FULL_38_12</name>
    <dbReference type="NCBI Taxonomy" id="1797993"/>
    <lineage>
        <taxon>Bacteria</taxon>
        <taxon>Candidatus Falkowiibacteriota</taxon>
    </lineage>
</organism>
<dbReference type="InterPro" id="IPR001986">
    <property type="entry name" value="Enolpyruvate_Tfrase_dom"/>
</dbReference>
<keyword evidence="9" id="KW-0961">Cell wall biogenesis/degradation</keyword>
<evidence type="ECO:0000259" key="16">
    <source>
        <dbReference type="Pfam" id="PF00275"/>
    </source>
</evidence>
<dbReference type="Pfam" id="PF00275">
    <property type="entry name" value="EPSP_synthase"/>
    <property type="match status" value="1"/>
</dbReference>
<sequence length="434" mass="47715">MVKKSRPLFGEISVGGAKNMVTKVMAAFLASDGGECLIRNAPFIGEVANILANYEQLGVKYSFFPDRTLKVNFKNLKDFNLGDENTIGSRISILMAGPILKHFGQAVIKTPGGCKIGKRKIDFHLQGLKNFGVEIKEDGKFLRMKVKKGGLKGIKFKLPFPSVGATENMIITAACAKGETVISNCAMEPEIMGLIKILQRAGVSIIVNSDREITINSSENLNFKDVTIIPDRVEILSWASAALATKGDIFVKNAYQDHIVTPLGILEKMGAGIEINHDGIRFYYKGELKPTNVRTEIYPGFATDFGQPFAMVLSQIKGKSTMHETIFDNRLGYLETLNSVVKKNKFVLKNNCPVNDPCRFKNKGYRHLAEITGPVEFGKGEVEIQDLRAGFALIIAGLLSDGLKIKYLDLLFRGYENPISKLKSLGADVELVNG</sequence>
<evidence type="ECO:0000256" key="6">
    <source>
        <dbReference type="ARBA" id="ARBA00022960"/>
    </source>
</evidence>
<evidence type="ECO:0000256" key="8">
    <source>
        <dbReference type="ARBA" id="ARBA00023306"/>
    </source>
</evidence>
<dbReference type="GO" id="GO:0009252">
    <property type="term" value="P:peptidoglycan biosynthetic process"/>
    <property type="evidence" value="ECO:0007669"/>
    <property type="project" value="UniProtKB-KW"/>
</dbReference>
<evidence type="ECO:0000256" key="1">
    <source>
        <dbReference type="ARBA" id="ARBA00004496"/>
    </source>
</evidence>
<accession>A0A1F5S3U2</accession>
<comment type="subcellular location">
    <subcellularLocation>
        <location evidence="1">Cytoplasm</location>
    </subcellularLocation>
</comment>
<evidence type="ECO:0000256" key="12">
    <source>
        <dbReference type="ARBA" id="ARBA00039754"/>
    </source>
</evidence>
<comment type="pathway">
    <text evidence="2">Cell wall biogenesis; peptidoglycan biosynthesis.</text>
</comment>
<comment type="caution">
    <text evidence="17">The sequence shown here is derived from an EMBL/GenBank/DDBJ whole genome shotgun (WGS) entry which is preliminary data.</text>
</comment>
<reference evidence="17 18" key="1">
    <citation type="journal article" date="2016" name="Nat. Commun.">
        <title>Thousands of microbial genomes shed light on interconnected biogeochemical processes in an aquifer system.</title>
        <authorList>
            <person name="Anantharaman K."/>
            <person name="Brown C.T."/>
            <person name="Hug L.A."/>
            <person name="Sharon I."/>
            <person name="Castelle C.J."/>
            <person name="Probst A.J."/>
            <person name="Thomas B.C."/>
            <person name="Singh A."/>
            <person name="Wilkins M.J."/>
            <person name="Karaoz U."/>
            <person name="Brodie E.L."/>
            <person name="Williams K.H."/>
            <person name="Hubbard S.S."/>
            <person name="Banfield J.F."/>
        </authorList>
    </citation>
    <scope>NUCLEOTIDE SEQUENCE [LARGE SCALE GENOMIC DNA]</scope>
</reference>
<comment type="catalytic activity">
    <reaction evidence="15">
        <text>phosphoenolpyruvate + UDP-N-acetyl-alpha-D-glucosamine = UDP-N-acetyl-3-O-(1-carboxyvinyl)-alpha-D-glucosamine + phosphate</text>
        <dbReference type="Rhea" id="RHEA:18681"/>
        <dbReference type="ChEBI" id="CHEBI:43474"/>
        <dbReference type="ChEBI" id="CHEBI:57705"/>
        <dbReference type="ChEBI" id="CHEBI:58702"/>
        <dbReference type="ChEBI" id="CHEBI:68483"/>
        <dbReference type="EC" id="2.5.1.7"/>
    </reaction>
</comment>
<gene>
    <name evidence="17" type="ORF">A2257_01625</name>
</gene>
<dbReference type="InterPro" id="IPR036968">
    <property type="entry name" value="Enolpyruvate_Tfrase_sf"/>
</dbReference>
<keyword evidence="8" id="KW-0131">Cell cycle</keyword>
<dbReference type="PANTHER" id="PTHR43783">
    <property type="entry name" value="UDP-N-ACETYLGLUCOSAMINE 1-CARBOXYVINYLTRANSFERASE"/>
    <property type="match status" value="1"/>
</dbReference>
<dbReference type="NCBIfam" id="NF006873">
    <property type="entry name" value="PRK09369.1"/>
    <property type="match status" value="1"/>
</dbReference>
<dbReference type="EMBL" id="MFGA01000007">
    <property type="protein sequence ID" value="OGF21370.1"/>
    <property type="molecule type" value="Genomic_DNA"/>
</dbReference>
<comment type="similarity">
    <text evidence="10">Belongs to the EPSP synthase family. MurA subfamily.</text>
</comment>
<feature type="domain" description="Enolpyruvate transferase" evidence="16">
    <location>
        <begin position="3"/>
        <end position="420"/>
    </location>
</feature>
<dbReference type="SUPFAM" id="SSF55205">
    <property type="entry name" value="EPT/RTPC-like"/>
    <property type="match status" value="1"/>
</dbReference>
<keyword evidence="7" id="KW-0573">Peptidoglycan synthesis</keyword>